<evidence type="ECO:0000256" key="2">
    <source>
        <dbReference type="ARBA" id="ARBA00008814"/>
    </source>
</evidence>
<dbReference type="RefSeq" id="WP_378050468.1">
    <property type="nucleotide sequence ID" value="NZ_JBHMDN010000027.1"/>
</dbReference>
<dbReference type="Gene3D" id="3.40.50.1980">
    <property type="entry name" value="Nitrogenase molybdenum iron protein domain"/>
    <property type="match status" value="2"/>
</dbReference>
<reference evidence="8" key="1">
    <citation type="journal article" date="2019" name="Int. J. Syst. Evol. Microbiol.">
        <title>The Global Catalogue of Microorganisms (GCM) 10K type strain sequencing project: providing services to taxonomists for standard genome sequencing and annotation.</title>
        <authorList>
            <consortium name="The Broad Institute Genomics Platform"/>
            <consortium name="The Broad Institute Genome Sequencing Center for Infectious Disease"/>
            <person name="Wu L."/>
            <person name="Ma J."/>
        </authorList>
    </citation>
    <scope>NUCLEOTIDE SEQUENCE [LARGE SCALE GENOMIC DNA]</scope>
    <source>
        <strain evidence="8">KCTC 12907</strain>
    </source>
</reference>
<dbReference type="Proteomes" id="UP001596378">
    <property type="component" value="Unassembled WGS sequence"/>
</dbReference>
<name>A0ABW2FJR4_9BACL</name>
<dbReference type="PANTHER" id="PTHR30532">
    <property type="entry name" value="IRON III DICITRATE-BINDING PERIPLASMIC PROTEIN"/>
    <property type="match status" value="1"/>
</dbReference>
<keyword evidence="4 5" id="KW-0732">Signal</keyword>
<evidence type="ECO:0000313" key="8">
    <source>
        <dbReference type="Proteomes" id="UP001596378"/>
    </source>
</evidence>
<gene>
    <name evidence="7" type="ORF">ACFQMJ_33065</name>
</gene>
<organism evidence="7 8">
    <name type="scientific">Cohnella cellulosilytica</name>
    <dbReference type="NCBI Taxonomy" id="986710"/>
    <lineage>
        <taxon>Bacteria</taxon>
        <taxon>Bacillati</taxon>
        <taxon>Bacillota</taxon>
        <taxon>Bacilli</taxon>
        <taxon>Bacillales</taxon>
        <taxon>Paenibacillaceae</taxon>
        <taxon>Cohnella</taxon>
    </lineage>
</organism>
<dbReference type="Pfam" id="PF01497">
    <property type="entry name" value="Peripla_BP_2"/>
    <property type="match status" value="1"/>
</dbReference>
<sequence length="315" mass="34011">MKKGYSLLVLLLLAFTAACGGSGQQPAAEGSQGAAESAGAQTGAQEKRIVSLSMPHTSNLLALGIKPYGAVTQGGKNFLPHVADMLTGTVNLGNSQEPNLEAIVAAAPDLIIGQDELLKDNREAIEKIAPLYSLPAFGELTWRDQLVKLGEETGRSEQAEAFLAEYDEKLAAIKDKVRQTVGEGTVMVLRVMPKELRLYGMDRSYGSLLYQDLGLNPVPGLEKLPEGPQSISRELLPEYDADHILLEVSSSDDAQQLYKELQGSEIWKSMTAVKNGNVHMIEQQPWLDYSAMGMMKSLELAETLFEKEASAGTGS</sequence>
<evidence type="ECO:0000256" key="4">
    <source>
        <dbReference type="ARBA" id="ARBA00022729"/>
    </source>
</evidence>
<evidence type="ECO:0000313" key="7">
    <source>
        <dbReference type="EMBL" id="MFC7153382.1"/>
    </source>
</evidence>
<proteinExistence type="inferred from homology"/>
<dbReference type="SUPFAM" id="SSF53807">
    <property type="entry name" value="Helical backbone' metal receptor"/>
    <property type="match status" value="1"/>
</dbReference>
<dbReference type="InterPro" id="IPR002491">
    <property type="entry name" value="ABC_transptr_periplasmic_BD"/>
</dbReference>
<evidence type="ECO:0000259" key="6">
    <source>
        <dbReference type="PROSITE" id="PS50983"/>
    </source>
</evidence>
<evidence type="ECO:0000256" key="3">
    <source>
        <dbReference type="ARBA" id="ARBA00022448"/>
    </source>
</evidence>
<evidence type="ECO:0000256" key="1">
    <source>
        <dbReference type="ARBA" id="ARBA00004196"/>
    </source>
</evidence>
<comment type="similarity">
    <text evidence="2">Belongs to the bacterial solute-binding protein 8 family.</text>
</comment>
<dbReference type="EMBL" id="JBHTAI010000034">
    <property type="protein sequence ID" value="MFC7153382.1"/>
    <property type="molecule type" value="Genomic_DNA"/>
</dbReference>
<feature type="signal peptide" evidence="5">
    <location>
        <begin position="1"/>
        <end position="20"/>
    </location>
</feature>
<keyword evidence="3" id="KW-0813">Transport</keyword>
<keyword evidence="8" id="KW-1185">Reference proteome</keyword>
<evidence type="ECO:0000256" key="5">
    <source>
        <dbReference type="SAM" id="SignalP"/>
    </source>
</evidence>
<dbReference type="InterPro" id="IPR051313">
    <property type="entry name" value="Bact_iron-sidero_bind"/>
</dbReference>
<dbReference type="PROSITE" id="PS51257">
    <property type="entry name" value="PROKAR_LIPOPROTEIN"/>
    <property type="match status" value="1"/>
</dbReference>
<comment type="subcellular location">
    <subcellularLocation>
        <location evidence="1">Cell envelope</location>
    </subcellularLocation>
</comment>
<dbReference type="CDD" id="cd01146">
    <property type="entry name" value="FhuD"/>
    <property type="match status" value="1"/>
</dbReference>
<dbReference type="PANTHER" id="PTHR30532:SF21">
    <property type="entry name" value="SIDEROPHORE-BINDING LIPOPROTEIN YFIY-RELATED"/>
    <property type="match status" value="1"/>
</dbReference>
<accession>A0ABW2FJR4</accession>
<protein>
    <submittedName>
        <fullName evidence="7">ABC transporter substrate-binding protein</fullName>
    </submittedName>
</protein>
<feature type="chain" id="PRO_5047147304" evidence="5">
    <location>
        <begin position="21"/>
        <end position="315"/>
    </location>
</feature>
<comment type="caution">
    <text evidence="7">The sequence shown here is derived from an EMBL/GenBank/DDBJ whole genome shotgun (WGS) entry which is preliminary data.</text>
</comment>
<feature type="domain" description="Fe/B12 periplasmic-binding" evidence="6">
    <location>
        <begin position="48"/>
        <end position="309"/>
    </location>
</feature>
<dbReference type="PROSITE" id="PS50983">
    <property type="entry name" value="FE_B12_PBP"/>
    <property type="match status" value="1"/>
</dbReference>